<dbReference type="AlphaFoldDB" id="A0A0G0FTT6"/>
<evidence type="ECO:0000256" key="2">
    <source>
        <dbReference type="SAM" id="Phobius"/>
    </source>
</evidence>
<feature type="coiled-coil region" evidence="1">
    <location>
        <begin position="27"/>
        <end position="54"/>
    </location>
</feature>
<keyword evidence="2" id="KW-0812">Transmembrane</keyword>
<keyword evidence="2" id="KW-1133">Transmembrane helix</keyword>
<keyword evidence="1" id="KW-0175">Coiled coil</keyword>
<evidence type="ECO:0000313" key="4">
    <source>
        <dbReference type="Proteomes" id="UP000034044"/>
    </source>
</evidence>
<organism evidence="3 4">
    <name type="scientific">Candidatus Wolfebacteria bacterium GW2011_GWC1_37_10</name>
    <dbReference type="NCBI Taxonomy" id="1619010"/>
    <lineage>
        <taxon>Bacteria</taxon>
        <taxon>Candidatus Wolfeibacteriota</taxon>
    </lineage>
</organism>
<dbReference type="Gene3D" id="2.60.40.10">
    <property type="entry name" value="Immunoglobulins"/>
    <property type="match status" value="1"/>
</dbReference>
<dbReference type="InterPro" id="IPR013783">
    <property type="entry name" value="Ig-like_fold"/>
</dbReference>
<sequence>MEKLIKNIRIIAILVLFIGVVFLIVNVVIANKKISTIEKQLEHMDEEIDEANAGVKRVLSKLFFQPNQLNSAKNPKVEVDALEYDFGKIRKIDGIVSKKFTLSNSGENKLIVGEISTSCGCTSAQADKKEAAPNEKITVEVKFDPNFHEEPKGRFSRSIFIPTNDPNNQEIELKIFVEILEN</sequence>
<gene>
    <name evidence="3" type="ORF">US36_C0023G0004</name>
</gene>
<name>A0A0G0FTT6_9BACT</name>
<dbReference type="Pfam" id="PF07610">
    <property type="entry name" value="DUF1573"/>
    <property type="match status" value="1"/>
</dbReference>
<feature type="transmembrane region" description="Helical" evidence="2">
    <location>
        <begin position="7"/>
        <end position="29"/>
    </location>
</feature>
<protein>
    <recommendedName>
        <fullName evidence="5">DUF1573 domain-containing protein</fullName>
    </recommendedName>
</protein>
<proteinExistence type="predicted"/>
<keyword evidence="2" id="KW-0472">Membrane</keyword>
<evidence type="ECO:0008006" key="5">
    <source>
        <dbReference type="Google" id="ProtNLM"/>
    </source>
</evidence>
<dbReference type="EMBL" id="LBSR01000023">
    <property type="protein sequence ID" value="KKQ21287.1"/>
    <property type="molecule type" value="Genomic_DNA"/>
</dbReference>
<comment type="caution">
    <text evidence="3">The sequence shown here is derived from an EMBL/GenBank/DDBJ whole genome shotgun (WGS) entry which is preliminary data.</text>
</comment>
<evidence type="ECO:0000313" key="3">
    <source>
        <dbReference type="EMBL" id="KKQ21287.1"/>
    </source>
</evidence>
<dbReference type="PANTHER" id="PTHR37833">
    <property type="entry name" value="LIPOPROTEIN-RELATED"/>
    <property type="match status" value="1"/>
</dbReference>
<reference evidence="3 4" key="1">
    <citation type="journal article" date="2015" name="Nature">
        <title>rRNA introns, odd ribosomes, and small enigmatic genomes across a large radiation of phyla.</title>
        <authorList>
            <person name="Brown C.T."/>
            <person name="Hug L.A."/>
            <person name="Thomas B.C."/>
            <person name="Sharon I."/>
            <person name="Castelle C.J."/>
            <person name="Singh A."/>
            <person name="Wilkins M.J."/>
            <person name="Williams K.H."/>
            <person name="Banfield J.F."/>
        </authorList>
    </citation>
    <scope>NUCLEOTIDE SEQUENCE [LARGE SCALE GENOMIC DNA]</scope>
</reference>
<evidence type="ECO:0000256" key="1">
    <source>
        <dbReference type="SAM" id="Coils"/>
    </source>
</evidence>
<dbReference type="Proteomes" id="UP000034044">
    <property type="component" value="Unassembled WGS sequence"/>
</dbReference>
<accession>A0A0G0FTT6</accession>
<dbReference type="InterPro" id="IPR011467">
    <property type="entry name" value="DUF1573"/>
</dbReference>
<dbReference type="PANTHER" id="PTHR37833:SF1">
    <property type="entry name" value="SIGNAL PEPTIDE PROTEIN"/>
    <property type="match status" value="1"/>
</dbReference>